<dbReference type="Gene3D" id="4.10.80.270">
    <property type="match status" value="1"/>
</dbReference>
<dbReference type="HOGENOM" id="CLU_001200_2_0_5"/>
<comment type="caution">
    <text evidence="15">The sequence shown here is derived from an EMBL/GenBank/DDBJ whole genome shotgun (WGS) entry which is preliminary data.</text>
</comment>
<dbReference type="Gene3D" id="1.20.5.170">
    <property type="match status" value="5"/>
</dbReference>
<keyword evidence="10" id="KW-0998">Cell outer membrane</keyword>
<evidence type="ECO:0000313" key="15">
    <source>
        <dbReference type="EMBL" id="ENN91984.1"/>
    </source>
</evidence>
<dbReference type="STRING" id="1094491.BBbe_02860"/>
<sequence>MKKVHITPKNKSFNGQKPLCEVPLVRAVSLGAVMAALLSGVSPVFASHLSSAGSKVQSVSAGAVSASVAHGRVKVVNGDRSCGVDQVVSRSLLRSDKKVSAKEQYKKLIKNQQFMNCNPNDSVSRPVTWVANTDVMFSAVATDVNMKQGTTTPESIQGYFNSFTSRGIGTELGSNAYAQTGEDTAIGREARAEGGGATVLGLASKAFQANSIAVGSFSEANGNKSIAIGAFATAKLGTAVGYNARSFVEGGIALGDNSKASVNKEIAGYDPRSGISSEETSFIWKSTYAAVSVGDVSGGKTRQIVGVAAGYDDTDAVNVAQLKALKTWVEEEGGTWQLSVNGQNTTKINKNSNLDLVAGSNNIKIVKNDDKIIFDLAETLVLKSFWTEKVRLKGDGLFIVNGPAVTVAGINAAGRHIIDVADGDLLSESKEAINGGQVYTLNSNIAKYLGGEANVLESTAPTYTIQSQDHDNVGDAFTGVDTTLTQLSDKVEDLENNILVEKNLGTKQITIGAKTDGTEIKITNSEGESRVLSGVKDGTVSAESTEAVTGKQLHGVNETIKGLTGTVSGVEENVTTLDTNINKYLGGGANVLADTQPTYQVNKEEYHDVGSAFAGVDETLTRLSDEIDDVANVINDGLVQQDFLSKQITIGNKVEGNEISIANNSKASRKLTGLAEGNVSEHSTEAVNGAQLYEVEENIITLHGTVLEIKENMTALDTNISQYLGGEANILENKAPTYSVQNQKHNDVGSAFAGVDNTLTDLYEKLDQVESGGNNGLVVQDGGSKVITIGAKAEGDKISIANKNEEVRILSGVKAGTITKDSIEAINGAQLYETNTTIAKYFGGGAEYNGEWKEPTFTITNFGMNGKSGEQQYHNIADAFGAVNNSMSGLNDRIEQIEQQGGSPANSDSLNWNSDKNAYDASHNGQPGKITNVANGAVAQGSTDVVTGDQLWATNDKIDNLEGKVDSIITNGGGALIDGAVTYDKDADGNKMNSITLAGGKEGEPVLIDNVADGKIEEGSKQVVNGGQLHDYVQEQANLTLADANKYTDEKIDNIVGDAVAQANAYTDTKFDALNYKIESVQKEARQAAAIGLAVANLRYNDTPGKLSVAFGSGIWRSQSAPAFGAGYTSEDGNTRSNISLTTSGGHLGVGAGISFTLN</sequence>
<protein>
    <submittedName>
        <fullName evidence="15">Surface protein/Bartonella adhesin</fullName>
    </submittedName>
</protein>
<evidence type="ECO:0000256" key="9">
    <source>
        <dbReference type="ARBA" id="ARBA00023136"/>
    </source>
</evidence>
<gene>
    <name evidence="15" type="primary">badA2</name>
    <name evidence="15" type="ORF">BBbe_02860</name>
</gene>
<name>N6UHM7_9HYPH</name>
<dbReference type="InterPro" id="IPR011049">
    <property type="entry name" value="Serralysin-like_metalloprot_C"/>
</dbReference>
<dbReference type="InterPro" id="IPR045584">
    <property type="entry name" value="Pilin-like"/>
</dbReference>
<dbReference type="SUPFAM" id="SSF54523">
    <property type="entry name" value="Pili subunits"/>
    <property type="match status" value="1"/>
</dbReference>
<keyword evidence="9" id="KW-0472">Membrane</keyword>
<dbReference type="GO" id="GO:0009986">
    <property type="term" value="C:cell surface"/>
    <property type="evidence" value="ECO:0007669"/>
    <property type="project" value="UniProtKB-SubCell"/>
</dbReference>
<dbReference type="Gene3D" id="2.20.70.140">
    <property type="match status" value="1"/>
</dbReference>
<dbReference type="InterPro" id="IPR008640">
    <property type="entry name" value="Adhesin_Head_dom"/>
</dbReference>
<dbReference type="Gene3D" id="6.20.50.100">
    <property type="match status" value="1"/>
</dbReference>
<keyword evidence="5" id="KW-1134">Transmembrane beta strand</keyword>
<feature type="region of interest" description="Disordered" evidence="11">
    <location>
        <begin position="900"/>
        <end position="929"/>
    </location>
</feature>
<dbReference type="AlphaFoldDB" id="N6UHM7"/>
<organism evidence="15 16">
    <name type="scientific">Bartonella bovis 91-4</name>
    <dbReference type="NCBI Taxonomy" id="1094491"/>
    <lineage>
        <taxon>Bacteria</taxon>
        <taxon>Pseudomonadati</taxon>
        <taxon>Pseudomonadota</taxon>
        <taxon>Alphaproteobacteria</taxon>
        <taxon>Hyphomicrobiales</taxon>
        <taxon>Bartonellaceae</taxon>
        <taxon>Bartonella</taxon>
    </lineage>
</organism>
<feature type="domain" description="Trimeric autotransporter adhesin YadA-like stalk" evidence="14">
    <location>
        <begin position="533"/>
        <end position="573"/>
    </location>
</feature>
<evidence type="ECO:0000259" key="13">
    <source>
        <dbReference type="Pfam" id="PF05658"/>
    </source>
</evidence>
<reference evidence="15 16" key="1">
    <citation type="journal article" date="2013" name="PLoS Genet.">
        <title>A gene transfer agent and a dynamic repertoire of secretion systems hold the keys to the explosive radiation of the emerging pathogen Bartonella.</title>
        <authorList>
            <person name="Guy L."/>
            <person name="Nystedt B."/>
            <person name="Toft C."/>
            <person name="Zaremba-Niedzwiedzka K."/>
            <person name="Berglund E.C."/>
            <person name="Granberg F."/>
            <person name="Naslund K."/>
            <person name="Eriksson A.S."/>
            <person name="Andersson S.G."/>
        </authorList>
    </citation>
    <scope>NUCLEOTIDE SEQUENCE [LARGE SCALE GENOMIC DNA]</scope>
    <source>
        <strain evidence="15 16">91-4</strain>
    </source>
</reference>
<comment type="similarity">
    <text evidence="3">Belongs to the autotransporter-2 (AT-2) (TC 1.B.40) family.</text>
</comment>
<evidence type="ECO:0000259" key="12">
    <source>
        <dbReference type="Pfam" id="PF03895"/>
    </source>
</evidence>
<evidence type="ECO:0000256" key="6">
    <source>
        <dbReference type="ARBA" id="ARBA00022692"/>
    </source>
</evidence>
<dbReference type="Gene3D" id="3.30.1300.30">
    <property type="entry name" value="GSPII I/J protein-like"/>
    <property type="match status" value="1"/>
</dbReference>
<feature type="compositionally biased region" description="Polar residues" evidence="11">
    <location>
        <begin position="900"/>
        <end position="916"/>
    </location>
</feature>
<evidence type="ECO:0000256" key="4">
    <source>
        <dbReference type="ARBA" id="ARBA00022448"/>
    </source>
</evidence>
<evidence type="ECO:0000256" key="3">
    <source>
        <dbReference type="ARBA" id="ARBA00005848"/>
    </source>
</evidence>
<feature type="domain" description="Trimeric autotransporter adhesin YadA-like stalk" evidence="14">
    <location>
        <begin position="670"/>
        <end position="701"/>
    </location>
</feature>
<dbReference type="Pfam" id="PF05658">
    <property type="entry name" value="YadA_head"/>
    <property type="match status" value="1"/>
</dbReference>
<proteinExistence type="inferred from homology"/>
<evidence type="ECO:0000313" key="16">
    <source>
        <dbReference type="Proteomes" id="UP000014038"/>
    </source>
</evidence>
<dbReference type="InterPro" id="IPR005594">
    <property type="entry name" value="YadA_C"/>
</dbReference>
<dbReference type="Gene3D" id="6.10.250.2030">
    <property type="match status" value="2"/>
</dbReference>
<keyword evidence="6" id="KW-0812">Transmembrane</keyword>
<dbReference type="SUPFAM" id="SSF101967">
    <property type="entry name" value="Adhesin YadA, collagen-binding domain"/>
    <property type="match status" value="4"/>
</dbReference>
<keyword evidence="7" id="KW-0732">Signal</keyword>
<dbReference type="eggNOG" id="COG5295">
    <property type="taxonomic scope" value="Bacteria"/>
</dbReference>
<dbReference type="EMBL" id="AGWA01000006">
    <property type="protein sequence ID" value="ENN91984.1"/>
    <property type="molecule type" value="Genomic_DNA"/>
</dbReference>
<evidence type="ECO:0000256" key="8">
    <source>
        <dbReference type="ARBA" id="ARBA00022927"/>
    </source>
</evidence>
<evidence type="ECO:0000256" key="2">
    <source>
        <dbReference type="ARBA" id="ARBA00004442"/>
    </source>
</evidence>
<dbReference type="InterPro" id="IPR008635">
    <property type="entry name" value="Coiled_stalk_dom"/>
</dbReference>
<comment type="subcellular location">
    <subcellularLocation>
        <location evidence="2">Cell outer membrane</location>
    </subcellularLocation>
    <subcellularLocation>
        <location evidence="1">Cell surface</location>
    </subcellularLocation>
</comment>
<feature type="domain" description="Trimeric autotransporter adhesin YadA-like C-terminal membrane anchor" evidence="12">
    <location>
        <begin position="1102"/>
        <end position="1157"/>
    </location>
</feature>
<evidence type="ECO:0000256" key="5">
    <source>
        <dbReference type="ARBA" id="ARBA00022452"/>
    </source>
</evidence>
<feature type="domain" description="Trimeric autotransporter adhesin YadA-like stalk" evidence="14">
    <location>
        <begin position="303"/>
        <end position="327"/>
    </location>
</feature>
<feature type="domain" description="Trimeric autotransporter adhesin YadA-like head" evidence="13">
    <location>
        <begin position="210"/>
        <end position="232"/>
    </location>
</feature>
<dbReference type="Pfam" id="PF03895">
    <property type="entry name" value="YadA_anchor"/>
    <property type="match status" value="1"/>
</dbReference>
<accession>N6UHM7</accession>
<dbReference type="PATRIC" id="fig|1094491.5.peg.315"/>
<keyword evidence="16" id="KW-1185">Reference proteome</keyword>
<dbReference type="OrthoDB" id="7926665at2"/>
<keyword evidence="8" id="KW-0653">Protein transport</keyword>
<evidence type="ECO:0000256" key="11">
    <source>
        <dbReference type="SAM" id="MobiDB-lite"/>
    </source>
</evidence>
<feature type="domain" description="Trimeric autotransporter adhesin YadA-like stalk" evidence="14">
    <location>
        <begin position="929"/>
        <end position="970"/>
    </location>
</feature>
<evidence type="ECO:0000256" key="1">
    <source>
        <dbReference type="ARBA" id="ARBA00004241"/>
    </source>
</evidence>
<evidence type="ECO:0000256" key="10">
    <source>
        <dbReference type="ARBA" id="ARBA00023237"/>
    </source>
</evidence>
<keyword evidence="4" id="KW-0813">Transport</keyword>
<dbReference type="Proteomes" id="UP000014038">
    <property type="component" value="Chromosome"/>
</dbReference>
<feature type="domain" description="Trimeric autotransporter adhesin YadA-like stalk" evidence="14">
    <location>
        <begin position="811"/>
        <end position="846"/>
    </location>
</feature>
<dbReference type="Pfam" id="PF05662">
    <property type="entry name" value="YadA_stalk"/>
    <property type="match status" value="7"/>
</dbReference>
<dbReference type="GO" id="GO:0009279">
    <property type="term" value="C:cell outer membrane"/>
    <property type="evidence" value="ECO:0007669"/>
    <property type="project" value="UniProtKB-SubCell"/>
</dbReference>
<evidence type="ECO:0000259" key="14">
    <source>
        <dbReference type="Pfam" id="PF05662"/>
    </source>
</evidence>
<feature type="domain" description="Trimeric autotransporter adhesin YadA-like stalk" evidence="14">
    <location>
        <begin position="417"/>
        <end position="455"/>
    </location>
</feature>
<evidence type="ECO:0000256" key="7">
    <source>
        <dbReference type="ARBA" id="ARBA00022729"/>
    </source>
</evidence>
<feature type="domain" description="Trimeric autotransporter adhesin YadA-like stalk" evidence="14">
    <location>
        <begin position="1008"/>
        <end position="1040"/>
    </location>
</feature>
<dbReference type="Gene3D" id="2.150.10.10">
    <property type="entry name" value="Serralysin-like metalloprotease, C-terminal"/>
    <property type="match status" value="1"/>
</dbReference>
<dbReference type="GO" id="GO:0015031">
    <property type="term" value="P:protein transport"/>
    <property type="evidence" value="ECO:0007669"/>
    <property type="project" value="UniProtKB-KW"/>
</dbReference>